<dbReference type="Proteomes" id="UP000008810">
    <property type="component" value="Chromosome 5"/>
</dbReference>
<dbReference type="EMBL" id="CM000884">
    <property type="protein sequence ID" value="KQJ81865.2"/>
    <property type="molecule type" value="Genomic_DNA"/>
</dbReference>
<dbReference type="AlphaFoldDB" id="A0A0Q3NZQ5"/>
<evidence type="ECO:0000313" key="3">
    <source>
        <dbReference type="Proteomes" id="UP000008810"/>
    </source>
</evidence>
<accession>A0A0Q3NZQ5</accession>
<reference evidence="2" key="3">
    <citation type="submission" date="2018-08" db="UniProtKB">
        <authorList>
            <consortium name="EnsemblPlants"/>
        </authorList>
    </citation>
    <scope>IDENTIFICATION</scope>
    <source>
        <strain evidence="2">cv. Bd21</strain>
    </source>
</reference>
<proteinExistence type="predicted"/>
<dbReference type="Gramene" id="KQJ81865">
    <property type="protein sequence ID" value="KQJ81865"/>
    <property type="gene ID" value="BRADI_5g03559v3"/>
</dbReference>
<organism evidence="1">
    <name type="scientific">Brachypodium distachyon</name>
    <name type="common">Purple false brome</name>
    <name type="synonym">Trachynia distachya</name>
    <dbReference type="NCBI Taxonomy" id="15368"/>
    <lineage>
        <taxon>Eukaryota</taxon>
        <taxon>Viridiplantae</taxon>
        <taxon>Streptophyta</taxon>
        <taxon>Embryophyta</taxon>
        <taxon>Tracheophyta</taxon>
        <taxon>Spermatophyta</taxon>
        <taxon>Magnoliopsida</taxon>
        <taxon>Liliopsida</taxon>
        <taxon>Poales</taxon>
        <taxon>Poaceae</taxon>
        <taxon>BOP clade</taxon>
        <taxon>Pooideae</taxon>
        <taxon>Stipodae</taxon>
        <taxon>Brachypodieae</taxon>
        <taxon>Brachypodium</taxon>
    </lineage>
</organism>
<reference evidence="1 2" key="1">
    <citation type="journal article" date="2010" name="Nature">
        <title>Genome sequencing and analysis of the model grass Brachypodium distachyon.</title>
        <authorList>
            <consortium name="International Brachypodium Initiative"/>
        </authorList>
    </citation>
    <scope>NUCLEOTIDE SEQUENCE [LARGE SCALE GENOMIC DNA]</scope>
    <source>
        <strain evidence="1 2">Bd21</strain>
    </source>
</reference>
<dbReference type="EnsemblPlants" id="KQJ81865">
    <property type="protein sequence ID" value="KQJ81865"/>
    <property type="gene ID" value="BRADI_5g03559v3"/>
</dbReference>
<gene>
    <name evidence="1" type="ORF">BRADI_5g03559v3</name>
</gene>
<dbReference type="OrthoDB" id="684810at2759"/>
<evidence type="ECO:0008006" key="4">
    <source>
        <dbReference type="Google" id="ProtNLM"/>
    </source>
</evidence>
<dbReference type="InParanoid" id="A0A0Q3NZQ5"/>
<reference evidence="1" key="2">
    <citation type="submission" date="2017-06" db="EMBL/GenBank/DDBJ databases">
        <title>WGS assembly of Brachypodium distachyon.</title>
        <authorList>
            <consortium name="The International Brachypodium Initiative"/>
            <person name="Lucas S."/>
            <person name="Harmon-Smith M."/>
            <person name="Lail K."/>
            <person name="Tice H."/>
            <person name="Grimwood J."/>
            <person name="Bruce D."/>
            <person name="Barry K."/>
            <person name="Shu S."/>
            <person name="Lindquist E."/>
            <person name="Wang M."/>
            <person name="Pitluck S."/>
            <person name="Vogel J.P."/>
            <person name="Garvin D.F."/>
            <person name="Mockler T.C."/>
            <person name="Schmutz J."/>
            <person name="Rokhsar D."/>
            <person name="Bevan M.W."/>
        </authorList>
    </citation>
    <scope>NUCLEOTIDE SEQUENCE</scope>
    <source>
        <strain evidence="1">Bd21</strain>
    </source>
</reference>
<name>A0A0Q3NZQ5_BRADI</name>
<evidence type="ECO:0000313" key="2">
    <source>
        <dbReference type="EnsemblPlants" id="KQJ81865"/>
    </source>
</evidence>
<protein>
    <recommendedName>
        <fullName evidence="4">Reverse transcriptase zinc-binding domain-containing protein</fullName>
    </recommendedName>
</protein>
<sequence length="123" mass="14193">MAEIKMHGWPHGEFCCLWDQVVETALHLVLECPFSKSIWVSFQRDRPRVAAALQDVYIKGWWAILMKIKNGKRNLDSAVASMVAWHIWQERNKRVFKNCSSMPVGVAAVVRSELALLLEIDRE</sequence>
<keyword evidence="3" id="KW-1185">Reference proteome</keyword>
<evidence type="ECO:0000313" key="1">
    <source>
        <dbReference type="EMBL" id="KQJ81865.2"/>
    </source>
</evidence>